<keyword evidence="3" id="KW-1185">Reference proteome</keyword>
<name>A0A2D0A6P6_9FLAO</name>
<reference evidence="2 3" key="1">
    <citation type="submission" date="2014-01" db="EMBL/GenBank/DDBJ databases">
        <authorList>
            <consortium name="Genome Consortium for Active Teaching"/>
            <person name="Sontag T.C."/>
            <person name="Newman J.D."/>
        </authorList>
    </citation>
    <scope>NUCLEOTIDE SEQUENCE [LARGE SCALE GENOMIC DNA]</scope>
    <source>
        <strain evidence="2 3">DSM 19056</strain>
    </source>
</reference>
<keyword evidence="1" id="KW-1133">Transmembrane helix</keyword>
<dbReference type="Proteomes" id="UP000197587">
    <property type="component" value="Unassembled WGS sequence"/>
</dbReference>
<feature type="transmembrane region" description="Helical" evidence="1">
    <location>
        <begin position="85"/>
        <end position="105"/>
    </location>
</feature>
<gene>
    <name evidence="2" type="ORF">AP75_06990</name>
</gene>
<protein>
    <submittedName>
        <fullName evidence="2">Uncharacterized protein</fullName>
    </submittedName>
</protein>
<evidence type="ECO:0000313" key="3">
    <source>
        <dbReference type="Proteomes" id="UP000197587"/>
    </source>
</evidence>
<keyword evidence="1" id="KW-0812">Transmembrane</keyword>
<evidence type="ECO:0000313" key="2">
    <source>
        <dbReference type="EMBL" id="OWK98337.1"/>
    </source>
</evidence>
<dbReference type="EMBL" id="JASZ02000011">
    <property type="protein sequence ID" value="OWK98337.1"/>
    <property type="molecule type" value="Genomic_DNA"/>
</dbReference>
<feature type="transmembrane region" description="Helical" evidence="1">
    <location>
        <begin position="45"/>
        <end position="64"/>
    </location>
</feature>
<sequence>MVYWEHLYYTIIQIFGKKNKIVFFISGIILTLLMMFLNINKFNEQYRMFSCLFMFPMGSINVLLYLPILNDYKKSKYAITKPITYLSLISYSLYLINGLVADVLIDLWQNRDQLNISIKKEILGIIFFLSFWIVSIIWSILQYKYFEVKSTNFLRRKLH</sequence>
<proteinExistence type="predicted"/>
<feature type="transmembrane region" description="Helical" evidence="1">
    <location>
        <begin position="125"/>
        <end position="146"/>
    </location>
</feature>
<accession>A0A2D0A6P6</accession>
<feature type="transmembrane region" description="Helical" evidence="1">
    <location>
        <begin position="21"/>
        <end position="39"/>
    </location>
</feature>
<evidence type="ECO:0000256" key="1">
    <source>
        <dbReference type="SAM" id="Phobius"/>
    </source>
</evidence>
<organism evidence="2 3">
    <name type="scientific">Kaistella haifensis DSM 19056</name>
    <dbReference type="NCBI Taxonomy" id="1450526"/>
    <lineage>
        <taxon>Bacteria</taxon>
        <taxon>Pseudomonadati</taxon>
        <taxon>Bacteroidota</taxon>
        <taxon>Flavobacteriia</taxon>
        <taxon>Flavobacteriales</taxon>
        <taxon>Weeksellaceae</taxon>
        <taxon>Chryseobacterium group</taxon>
        <taxon>Kaistella</taxon>
    </lineage>
</organism>
<reference evidence="2 3" key="2">
    <citation type="submission" date="2017-05" db="EMBL/GenBank/DDBJ databases">
        <title>Genome of Chryseobacterium haifense.</title>
        <authorList>
            <person name="Newman J.D."/>
        </authorList>
    </citation>
    <scope>NUCLEOTIDE SEQUENCE [LARGE SCALE GENOMIC DNA]</scope>
    <source>
        <strain evidence="2 3">DSM 19056</strain>
    </source>
</reference>
<dbReference type="AlphaFoldDB" id="A0A2D0A6P6"/>
<keyword evidence="1" id="KW-0472">Membrane</keyword>
<comment type="caution">
    <text evidence="2">The sequence shown here is derived from an EMBL/GenBank/DDBJ whole genome shotgun (WGS) entry which is preliminary data.</text>
</comment>